<dbReference type="Gene3D" id="3.40.50.300">
    <property type="entry name" value="P-loop containing nucleotide triphosphate hydrolases"/>
    <property type="match status" value="1"/>
</dbReference>
<dbReference type="SUPFAM" id="SSF52540">
    <property type="entry name" value="P-loop containing nucleoside triphosphate hydrolases"/>
    <property type="match status" value="1"/>
</dbReference>
<evidence type="ECO:0000259" key="6">
    <source>
        <dbReference type="PROSITE" id="PS50045"/>
    </source>
</evidence>
<dbReference type="Pfam" id="PF13188">
    <property type="entry name" value="PAS_8"/>
    <property type="match status" value="1"/>
</dbReference>
<gene>
    <name evidence="7" type="ORF">DOI44_22140</name>
</gene>
<comment type="caution">
    <text evidence="7">The sequence shown here is derived from an EMBL/GenBank/DDBJ whole genome shotgun (WGS) entry which is preliminary data.</text>
</comment>
<dbReference type="InterPro" id="IPR025943">
    <property type="entry name" value="Sigma_54_int_dom_ATP-bd_2"/>
</dbReference>
<dbReference type="InterPro" id="IPR002197">
    <property type="entry name" value="HTH_Fis"/>
</dbReference>
<dbReference type="InterPro" id="IPR035965">
    <property type="entry name" value="PAS-like_dom_sf"/>
</dbReference>
<dbReference type="SMART" id="SM00382">
    <property type="entry name" value="AAA"/>
    <property type="match status" value="1"/>
</dbReference>
<name>A0A5U8JD57_SALET</name>
<dbReference type="SUPFAM" id="SSF55785">
    <property type="entry name" value="PYP-like sensor domain (PAS domain)"/>
    <property type="match status" value="1"/>
</dbReference>
<protein>
    <submittedName>
        <fullName evidence="7">Signal transduction protein</fullName>
    </submittedName>
</protein>
<dbReference type="InterPro" id="IPR025662">
    <property type="entry name" value="Sigma_54_int_dom_ATP-bd_1"/>
</dbReference>
<dbReference type="PANTHER" id="PTHR32071:SF57">
    <property type="entry name" value="C4-DICARBOXYLATE TRANSPORT TRANSCRIPTIONAL REGULATORY PROTEIN DCTD"/>
    <property type="match status" value="1"/>
</dbReference>
<dbReference type="InterPro" id="IPR000014">
    <property type="entry name" value="PAS"/>
</dbReference>
<dbReference type="PROSITE" id="PS00688">
    <property type="entry name" value="SIGMA54_INTERACT_3"/>
    <property type="match status" value="1"/>
</dbReference>
<evidence type="ECO:0000313" key="7">
    <source>
        <dbReference type="EMBL" id="EBR8435664.1"/>
    </source>
</evidence>
<dbReference type="Pfam" id="PF25601">
    <property type="entry name" value="AAA_lid_14"/>
    <property type="match status" value="1"/>
</dbReference>
<sequence>MISLLSNIQDDICNYADAISGITGTDVEIVDESLMRIAGTGKYRHMLNQNVTNNGYIYRHVLQVCETVLIKDPGEHPLCQHCEKNRCCPELLDLNTPIFLNKRVIGVIGIICSTPVQREALLSQCDKFVTFIEQIAIMISSKVFECLERLRAQETLSTFRRLIDTIDRGVVAIDGNGRIWHANHSANRILNHEVHGLHLTIETTGDNLYGDDEAWLILEEQKHHVLCKQISFSSVDNEHLTMVIFRDAQEYLSTITTSPSESYIQANLIGHSPSIEQLRSTIGKVANSSASVLITGESGSGKEVVAHAIHQSSPRNTLPFVTINCAAIPEQLLESELFGYVGGAFSGAAPKGRIGKFELANGGSLFLDEIGDMPLHLQAKLLRVLQEKAITRVGSNNTINIDVRIIAATNKNISTMVENNQFREDLFYRLNVVPLVIPSLRERRTDITILAQYFADEFQASYQQPLQKLPDDIINRLYAWHWPGNIRELRNVIEYIFVMRGEATGINASHLPPYLLTASDSRKATLGRASHQLANQGKQAEREAIEHALQRFGSSLEGKKQAATTLGISIATLYRKIKLYGLP</sequence>
<dbReference type="InterPro" id="IPR009057">
    <property type="entry name" value="Homeodomain-like_sf"/>
</dbReference>
<keyword evidence="1" id="KW-0547">Nucleotide-binding</keyword>
<dbReference type="InterPro" id="IPR027417">
    <property type="entry name" value="P-loop_NTPase"/>
</dbReference>
<dbReference type="PROSITE" id="PS00676">
    <property type="entry name" value="SIGMA54_INTERACT_2"/>
    <property type="match status" value="1"/>
</dbReference>
<keyword evidence="4" id="KW-0238">DNA-binding</keyword>
<dbReference type="Pfam" id="PF02954">
    <property type="entry name" value="HTH_8"/>
    <property type="match status" value="1"/>
</dbReference>
<evidence type="ECO:0000256" key="5">
    <source>
        <dbReference type="ARBA" id="ARBA00023163"/>
    </source>
</evidence>
<dbReference type="SUPFAM" id="SSF46689">
    <property type="entry name" value="Homeodomain-like"/>
    <property type="match status" value="1"/>
</dbReference>
<keyword evidence="5" id="KW-0804">Transcription</keyword>
<evidence type="ECO:0000256" key="2">
    <source>
        <dbReference type="ARBA" id="ARBA00022840"/>
    </source>
</evidence>
<reference evidence="7" key="1">
    <citation type="submission" date="2018-06" db="EMBL/GenBank/DDBJ databases">
        <authorList>
            <person name="Ashton P.M."/>
            <person name="Dallman T."/>
            <person name="Nair S."/>
            <person name="De Pinna E."/>
            <person name="Peters T."/>
            <person name="Grant K."/>
        </authorList>
    </citation>
    <scope>NUCLEOTIDE SEQUENCE [LARGE SCALE GENOMIC DNA]</scope>
    <source>
        <strain evidence="7">449454</strain>
    </source>
</reference>
<dbReference type="FunFam" id="3.40.50.300:FF:000006">
    <property type="entry name" value="DNA-binding transcriptional regulator NtrC"/>
    <property type="match status" value="1"/>
</dbReference>
<accession>A0A5U8JD57</accession>
<evidence type="ECO:0000256" key="4">
    <source>
        <dbReference type="ARBA" id="ARBA00023125"/>
    </source>
</evidence>
<dbReference type="GO" id="GO:0005524">
    <property type="term" value="F:ATP binding"/>
    <property type="evidence" value="ECO:0007669"/>
    <property type="project" value="UniProtKB-KW"/>
</dbReference>
<dbReference type="AlphaFoldDB" id="A0A5U8JD57"/>
<dbReference type="PANTHER" id="PTHR32071">
    <property type="entry name" value="TRANSCRIPTIONAL REGULATORY PROTEIN"/>
    <property type="match status" value="1"/>
</dbReference>
<dbReference type="PROSITE" id="PS50045">
    <property type="entry name" value="SIGMA54_INTERACT_4"/>
    <property type="match status" value="1"/>
</dbReference>
<dbReference type="PROSITE" id="PS00675">
    <property type="entry name" value="SIGMA54_INTERACT_1"/>
    <property type="match status" value="1"/>
</dbReference>
<dbReference type="Gene3D" id="1.10.8.60">
    <property type="match status" value="1"/>
</dbReference>
<dbReference type="Pfam" id="PF00158">
    <property type="entry name" value="Sigma54_activat"/>
    <property type="match status" value="1"/>
</dbReference>
<dbReference type="InterPro" id="IPR003593">
    <property type="entry name" value="AAA+_ATPase"/>
</dbReference>
<proteinExistence type="predicted"/>
<evidence type="ECO:0000256" key="3">
    <source>
        <dbReference type="ARBA" id="ARBA00023015"/>
    </source>
</evidence>
<dbReference type="InterPro" id="IPR002078">
    <property type="entry name" value="Sigma_54_int"/>
</dbReference>
<dbReference type="CDD" id="cd00009">
    <property type="entry name" value="AAA"/>
    <property type="match status" value="1"/>
</dbReference>
<organism evidence="7">
    <name type="scientific">Salmonella enterica subsp. enterica serovar Panama</name>
    <dbReference type="NCBI Taxonomy" id="29472"/>
    <lineage>
        <taxon>Bacteria</taxon>
        <taxon>Pseudomonadati</taxon>
        <taxon>Pseudomonadota</taxon>
        <taxon>Gammaproteobacteria</taxon>
        <taxon>Enterobacterales</taxon>
        <taxon>Enterobacteriaceae</taxon>
        <taxon>Salmonella</taxon>
    </lineage>
</organism>
<dbReference type="Gene3D" id="1.10.10.60">
    <property type="entry name" value="Homeodomain-like"/>
    <property type="match status" value="1"/>
</dbReference>
<dbReference type="EMBL" id="AAGTPA010000032">
    <property type="protein sequence ID" value="EBR8435664.1"/>
    <property type="molecule type" value="Genomic_DNA"/>
</dbReference>
<evidence type="ECO:0000256" key="1">
    <source>
        <dbReference type="ARBA" id="ARBA00022741"/>
    </source>
</evidence>
<dbReference type="GO" id="GO:0043565">
    <property type="term" value="F:sequence-specific DNA binding"/>
    <property type="evidence" value="ECO:0007669"/>
    <property type="project" value="InterPro"/>
</dbReference>
<dbReference type="GO" id="GO:0006355">
    <property type="term" value="P:regulation of DNA-templated transcription"/>
    <property type="evidence" value="ECO:0007669"/>
    <property type="project" value="InterPro"/>
</dbReference>
<dbReference type="Proteomes" id="UP000839597">
    <property type="component" value="Unassembled WGS sequence"/>
</dbReference>
<dbReference type="InterPro" id="IPR025944">
    <property type="entry name" value="Sigma_54_int_dom_CS"/>
</dbReference>
<keyword evidence="3" id="KW-0805">Transcription regulation</keyword>
<feature type="domain" description="Sigma-54 factor interaction" evidence="6">
    <location>
        <begin position="268"/>
        <end position="498"/>
    </location>
</feature>
<keyword evidence="2" id="KW-0067">ATP-binding</keyword>
<dbReference type="InterPro" id="IPR058031">
    <property type="entry name" value="AAA_lid_NorR"/>
</dbReference>